<feature type="domain" description="Peptidase M28" evidence="10">
    <location>
        <begin position="106"/>
        <end position="294"/>
    </location>
</feature>
<reference evidence="11" key="2">
    <citation type="submission" date="2023-01" db="EMBL/GenBank/DDBJ databases">
        <authorList>
            <person name="Sun Q."/>
            <person name="Evtushenko L."/>
        </authorList>
    </citation>
    <scope>NUCLEOTIDE SEQUENCE</scope>
    <source>
        <strain evidence="11">VKM Ac-1069</strain>
    </source>
</reference>
<evidence type="ECO:0000256" key="8">
    <source>
        <dbReference type="ARBA" id="ARBA00031512"/>
    </source>
</evidence>
<dbReference type="InterPro" id="IPR045175">
    <property type="entry name" value="M28_fam"/>
</dbReference>
<feature type="transmembrane region" description="Helical" evidence="9">
    <location>
        <begin position="428"/>
        <end position="450"/>
    </location>
</feature>
<sequence>MPRPLAPLLAWLLVLAAGVAAVVTILPPTPERDPAAPGPSAARAFADVERIAVRPHVAGSPANDAVRGYVVSTLRDMGFAPRVQDTVGVDAGSLGDGTAAAAHVRNVITTVPGTASTGRVFLVAHHDSVQAGPGANDDGAGTATLLETARWLRAHPPRNDVVLVSTDAEEACLCGAEAFVAEAPEAADGGVVLNVEARGTSGPVIMFETTPGNGAVVREFAAAAPHPVATSFAVEVYRILPNDTDFSPFRDAGRFTGLNSAYIDGSAAYHGPQDVPARMDLGSLQMHLDNTTALVSRLGTVDLAAVRAESADATYFPVVGHLVRYPDALVVPLAVLAVVAVAGFALVALRRGPTTGRRLLAGTAAGLVPLVVAPALAQLAWLGLTALRPGYAALRDPWQPGWGRVALACLVTAVVLAWFALLRNRIGATALAVGGLAWLAVLGVVLAVAAPGGSYLTALPALAGGVAGMIGGRIAEVVAGVVAVLVLVPTAVLFLPALGLSVAAVPAFVMALLGLALVPLLDLLPVPRLTPAVALAAALVLGATGFARNAFDATQLAPSQLVYLLDADARTARWVSAEARPGPWTAGYVDGREELDLPGFGGTHATGPALPADLPPATVTATREGRTVTARISPQRAVRFVALRSEGGVVTEAEIGTGVAGTPVPVRDGRLDLLFHAPPPEGLELRLTLRDVPAGDLRLQVTDGSDGLDGLPGFRPRPPDVGVAGSHTSELVAVTSSHPL</sequence>
<dbReference type="GO" id="GO:0004177">
    <property type="term" value="F:aminopeptidase activity"/>
    <property type="evidence" value="ECO:0007669"/>
    <property type="project" value="UniProtKB-KW"/>
</dbReference>
<dbReference type="RefSeq" id="WP_037044282.1">
    <property type="nucleotide sequence ID" value="NZ_BAAAUZ010000017.1"/>
</dbReference>
<gene>
    <name evidence="11" type="ORF">GCM10017577_43620</name>
</gene>
<dbReference type="EMBL" id="BSFQ01000020">
    <property type="protein sequence ID" value="GLL13219.1"/>
    <property type="molecule type" value="Genomic_DNA"/>
</dbReference>
<keyword evidence="9" id="KW-0472">Membrane</keyword>
<evidence type="ECO:0000256" key="9">
    <source>
        <dbReference type="SAM" id="Phobius"/>
    </source>
</evidence>
<feature type="transmembrane region" description="Helical" evidence="9">
    <location>
        <begin position="533"/>
        <end position="551"/>
    </location>
</feature>
<dbReference type="GO" id="GO:0006508">
    <property type="term" value="P:proteolysis"/>
    <property type="evidence" value="ECO:0007669"/>
    <property type="project" value="InterPro"/>
</dbReference>
<comment type="caution">
    <text evidence="11">The sequence shown here is derived from an EMBL/GenBank/DDBJ whole genome shotgun (WGS) entry which is preliminary data.</text>
</comment>
<evidence type="ECO:0000313" key="11">
    <source>
        <dbReference type="EMBL" id="GLL13219.1"/>
    </source>
</evidence>
<keyword evidence="12" id="KW-1185">Reference proteome</keyword>
<keyword evidence="9" id="KW-0812">Transmembrane</keyword>
<evidence type="ECO:0000256" key="5">
    <source>
        <dbReference type="ARBA" id="ARBA00022554"/>
    </source>
</evidence>
<evidence type="ECO:0000256" key="3">
    <source>
        <dbReference type="ARBA" id="ARBA00010918"/>
    </source>
</evidence>
<evidence type="ECO:0000313" key="12">
    <source>
        <dbReference type="Proteomes" id="UP001143463"/>
    </source>
</evidence>
<evidence type="ECO:0000259" key="10">
    <source>
        <dbReference type="Pfam" id="PF04389"/>
    </source>
</evidence>
<dbReference type="SUPFAM" id="SSF53187">
    <property type="entry name" value="Zn-dependent exopeptidases"/>
    <property type="match status" value="1"/>
</dbReference>
<comment type="function">
    <text evidence="1">May be involved in vacuolar sorting and osmoregulation.</text>
</comment>
<dbReference type="Proteomes" id="UP001143463">
    <property type="component" value="Unassembled WGS sequence"/>
</dbReference>
<dbReference type="GO" id="GO:0005774">
    <property type="term" value="C:vacuolar membrane"/>
    <property type="evidence" value="ECO:0007669"/>
    <property type="project" value="UniProtKB-SubCell"/>
</dbReference>
<evidence type="ECO:0000256" key="6">
    <source>
        <dbReference type="ARBA" id="ARBA00022989"/>
    </source>
</evidence>
<dbReference type="PANTHER" id="PTHR12147:SF58">
    <property type="entry name" value="VACUOLAR MEMBRANE PROTEASE"/>
    <property type="match status" value="1"/>
</dbReference>
<evidence type="ECO:0000256" key="1">
    <source>
        <dbReference type="ARBA" id="ARBA00003273"/>
    </source>
</evidence>
<feature type="transmembrane region" description="Helical" evidence="9">
    <location>
        <begin position="502"/>
        <end position="521"/>
    </location>
</feature>
<feature type="transmembrane region" description="Helical" evidence="9">
    <location>
        <begin position="359"/>
        <end position="381"/>
    </location>
</feature>
<keyword evidence="5" id="KW-0926">Vacuole</keyword>
<comment type="similarity">
    <text evidence="3">Belongs to the peptidase M28 family.</text>
</comment>
<reference evidence="11" key="1">
    <citation type="journal article" date="2014" name="Int. J. Syst. Evol. Microbiol.">
        <title>Complete genome sequence of Corynebacterium casei LMG S-19264T (=DSM 44701T), isolated from a smear-ripened cheese.</title>
        <authorList>
            <consortium name="US DOE Joint Genome Institute (JGI-PGF)"/>
            <person name="Walter F."/>
            <person name="Albersmeier A."/>
            <person name="Kalinowski J."/>
            <person name="Ruckert C."/>
        </authorList>
    </citation>
    <scope>NUCLEOTIDE SEQUENCE</scope>
    <source>
        <strain evidence="11">VKM Ac-1069</strain>
    </source>
</reference>
<protein>
    <recommendedName>
        <fullName evidence="4">Vacuolar membrane protease</fullName>
    </recommendedName>
    <alternativeName>
        <fullName evidence="8">FXNA-related family protease 1</fullName>
    </alternativeName>
</protein>
<comment type="subcellular location">
    <subcellularLocation>
        <location evidence="2">Vacuole membrane</location>
        <topology evidence="2">Multi-pass membrane protein</topology>
    </subcellularLocation>
</comment>
<feature type="transmembrane region" description="Helical" evidence="9">
    <location>
        <begin position="329"/>
        <end position="347"/>
    </location>
</feature>
<keyword evidence="7" id="KW-0325">Glycoprotein</keyword>
<keyword evidence="11" id="KW-0645">Protease</keyword>
<feature type="transmembrane region" description="Helical" evidence="9">
    <location>
        <begin position="470"/>
        <end position="495"/>
    </location>
</feature>
<organism evidence="11 12">
    <name type="scientific">Pseudonocardia halophobica</name>
    <dbReference type="NCBI Taxonomy" id="29401"/>
    <lineage>
        <taxon>Bacteria</taxon>
        <taxon>Bacillati</taxon>
        <taxon>Actinomycetota</taxon>
        <taxon>Actinomycetes</taxon>
        <taxon>Pseudonocardiales</taxon>
        <taxon>Pseudonocardiaceae</taxon>
        <taxon>Pseudonocardia</taxon>
    </lineage>
</organism>
<name>A0A9W6L6M8_9PSEU</name>
<evidence type="ECO:0000256" key="2">
    <source>
        <dbReference type="ARBA" id="ARBA00004128"/>
    </source>
</evidence>
<keyword evidence="11" id="KW-0031">Aminopeptidase</keyword>
<proteinExistence type="inferred from homology"/>
<dbReference type="Gene3D" id="3.40.630.10">
    <property type="entry name" value="Zn peptidases"/>
    <property type="match status" value="1"/>
</dbReference>
<evidence type="ECO:0000256" key="4">
    <source>
        <dbReference type="ARBA" id="ARBA00017435"/>
    </source>
</evidence>
<dbReference type="PANTHER" id="PTHR12147">
    <property type="entry name" value="METALLOPEPTIDASE M28 FAMILY MEMBER"/>
    <property type="match status" value="1"/>
</dbReference>
<keyword evidence="11" id="KW-0378">Hydrolase</keyword>
<feature type="transmembrane region" description="Helical" evidence="9">
    <location>
        <begin position="401"/>
        <end position="421"/>
    </location>
</feature>
<evidence type="ECO:0000256" key="7">
    <source>
        <dbReference type="ARBA" id="ARBA00023180"/>
    </source>
</evidence>
<dbReference type="GO" id="GO:0008235">
    <property type="term" value="F:metalloexopeptidase activity"/>
    <property type="evidence" value="ECO:0007669"/>
    <property type="project" value="InterPro"/>
</dbReference>
<dbReference type="Pfam" id="PF04389">
    <property type="entry name" value="Peptidase_M28"/>
    <property type="match status" value="1"/>
</dbReference>
<keyword evidence="6 9" id="KW-1133">Transmembrane helix</keyword>
<dbReference type="AlphaFoldDB" id="A0A9W6L6M8"/>
<dbReference type="InterPro" id="IPR007484">
    <property type="entry name" value="Peptidase_M28"/>
</dbReference>
<accession>A0A9W6L6M8</accession>